<gene>
    <name evidence="1" type="ORF">TM448A01329_0007</name>
</gene>
<proteinExistence type="predicted"/>
<dbReference type="AlphaFoldDB" id="A0A6H1ZPH6"/>
<reference evidence="1" key="1">
    <citation type="submission" date="2020-03" db="EMBL/GenBank/DDBJ databases">
        <title>The deep terrestrial virosphere.</title>
        <authorList>
            <person name="Holmfeldt K."/>
            <person name="Nilsson E."/>
            <person name="Simone D."/>
            <person name="Lopez-Fernandez M."/>
            <person name="Wu X."/>
            <person name="de Brujin I."/>
            <person name="Lundin D."/>
            <person name="Andersson A."/>
            <person name="Bertilsson S."/>
            <person name="Dopson M."/>
        </authorList>
    </citation>
    <scope>NUCLEOTIDE SEQUENCE</scope>
    <source>
        <strain evidence="1">TM448A01329</strain>
    </source>
</reference>
<sequence length="227" mass="24628">MPDAIDKTAELFAKQAEQIRTRLITELAAVYKKGGDPAAFAEQMLKANFSEHIIRDMGFGADMDSLFAEYDKIAGDVAKTFGAVSQVAVEQLKTLDSLFFMEHVRDVGEALTRQMVYAVYTGITEKALIENLLNATKKLSEAQIGSLTNTALRTFGRGTFAATAAEYAPADAKFVYVGPSDDKTRPICQEILAAGAMTRAEISAQFGDAFINGGGFNCRHSFNLVTE</sequence>
<dbReference type="EMBL" id="MT144133">
    <property type="protein sequence ID" value="QJA49362.1"/>
    <property type="molecule type" value="Genomic_DNA"/>
</dbReference>
<name>A0A6H1ZPH6_9ZZZZ</name>
<protein>
    <submittedName>
        <fullName evidence="1">Putative capsid morphogenesis protein</fullName>
    </submittedName>
</protein>
<organism evidence="1">
    <name type="scientific">viral metagenome</name>
    <dbReference type="NCBI Taxonomy" id="1070528"/>
    <lineage>
        <taxon>unclassified sequences</taxon>
        <taxon>metagenomes</taxon>
        <taxon>organismal metagenomes</taxon>
    </lineage>
</organism>
<accession>A0A6H1ZPH6</accession>
<evidence type="ECO:0000313" key="1">
    <source>
        <dbReference type="EMBL" id="QJA49362.1"/>
    </source>
</evidence>